<dbReference type="SUPFAM" id="SSF54695">
    <property type="entry name" value="POZ domain"/>
    <property type="match status" value="1"/>
</dbReference>
<evidence type="ECO:0000313" key="3">
    <source>
        <dbReference type="Proteomes" id="UP001521184"/>
    </source>
</evidence>
<evidence type="ECO:0000256" key="1">
    <source>
        <dbReference type="SAM" id="MobiDB-lite"/>
    </source>
</evidence>
<reference evidence="2 3" key="1">
    <citation type="journal article" date="2023" name="Plant Dis.">
        <title>First Report of Diplodia intermedia Causing Canker and Dieback Diseases on Apple Trees in Canada.</title>
        <authorList>
            <person name="Ellouze W."/>
            <person name="Ilyukhin E."/>
            <person name="Sulman M."/>
            <person name="Ali S."/>
        </authorList>
    </citation>
    <scope>NUCLEOTIDE SEQUENCE [LARGE SCALE GENOMIC DNA]</scope>
    <source>
        <strain evidence="2 3">M45-28</strain>
    </source>
</reference>
<dbReference type="EMBL" id="JAKEKT020000065">
    <property type="protein sequence ID" value="KAL1639326.1"/>
    <property type="molecule type" value="Genomic_DNA"/>
</dbReference>
<organism evidence="2 3">
    <name type="scientific">Diplodia intermedia</name>
    <dbReference type="NCBI Taxonomy" id="856260"/>
    <lineage>
        <taxon>Eukaryota</taxon>
        <taxon>Fungi</taxon>
        <taxon>Dikarya</taxon>
        <taxon>Ascomycota</taxon>
        <taxon>Pezizomycotina</taxon>
        <taxon>Dothideomycetes</taxon>
        <taxon>Dothideomycetes incertae sedis</taxon>
        <taxon>Botryosphaeriales</taxon>
        <taxon>Botryosphaeriaceae</taxon>
        <taxon>Diplodia</taxon>
    </lineage>
</organism>
<dbReference type="InterPro" id="IPR011333">
    <property type="entry name" value="SKP1/BTB/POZ_sf"/>
</dbReference>
<accession>A0ABR3TIG5</accession>
<name>A0ABR3TIG5_9PEZI</name>
<keyword evidence="3" id="KW-1185">Reference proteome</keyword>
<protein>
    <recommendedName>
        <fullName evidence="4">BTB domain-containing protein</fullName>
    </recommendedName>
</protein>
<sequence>MAAPPHVKCLEDVPAYLWRTKSFADITVVSREKYEILAHRSINRFFDNCMRTGFVESVTGRVSLTEEFDVIEALLQHLYGVDITLLHPNTNVERNLDRLIALYVCADKYGVADLQEKVSQAFSSRLASIQDPAIILSIATAVYDQTAFFDVQLRSSMISHVQAHLDTILSTDESASTLLGIVELNLDILRHAAPILQQSQVLRSGSAPTTPKKRRSPRIARMS</sequence>
<dbReference type="PANTHER" id="PTHR47843:SF5">
    <property type="entry name" value="BTB_POZ DOMAIN PROTEIN"/>
    <property type="match status" value="1"/>
</dbReference>
<dbReference type="Proteomes" id="UP001521184">
    <property type="component" value="Unassembled WGS sequence"/>
</dbReference>
<gene>
    <name evidence="2" type="ORF">SLS58_008039</name>
</gene>
<dbReference type="PANTHER" id="PTHR47843">
    <property type="entry name" value="BTB DOMAIN-CONTAINING PROTEIN-RELATED"/>
    <property type="match status" value="1"/>
</dbReference>
<evidence type="ECO:0000313" key="2">
    <source>
        <dbReference type="EMBL" id="KAL1639326.1"/>
    </source>
</evidence>
<evidence type="ECO:0008006" key="4">
    <source>
        <dbReference type="Google" id="ProtNLM"/>
    </source>
</evidence>
<feature type="compositionally biased region" description="Basic residues" evidence="1">
    <location>
        <begin position="211"/>
        <end position="223"/>
    </location>
</feature>
<comment type="caution">
    <text evidence="2">The sequence shown here is derived from an EMBL/GenBank/DDBJ whole genome shotgun (WGS) entry which is preliminary data.</text>
</comment>
<feature type="region of interest" description="Disordered" evidence="1">
    <location>
        <begin position="202"/>
        <end position="223"/>
    </location>
</feature>
<dbReference type="Gene3D" id="3.30.710.10">
    <property type="entry name" value="Potassium Channel Kv1.1, Chain A"/>
    <property type="match status" value="1"/>
</dbReference>
<proteinExistence type="predicted"/>